<keyword evidence="4" id="KW-1185">Reference proteome</keyword>
<dbReference type="InterPro" id="IPR006119">
    <property type="entry name" value="Resolv_N"/>
</dbReference>
<name>A0A4R5TW18_9MICC</name>
<dbReference type="PROSITE" id="PS51736">
    <property type="entry name" value="RECOMBINASES_3"/>
    <property type="match status" value="1"/>
</dbReference>
<dbReference type="EMBL" id="SMTK01000003">
    <property type="protein sequence ID" value="TDK25313.1"/>
    <property type="molecule type" value="Genomic_DNA"/>
</dbReference>
<evidence type="ECO:0000256" key="1">
    <source>
        <dbReference type="SAM" id="MobiDB-lite"/>
    </source>
</evidence>
<feature type="domain" description="Resolvase/invertase-type recombinase catalytic" evidence="2">
    <location>
        <begin position="1"/>
        <end position="72"/>
    </location>
</feature>
<organism evidence="3 4">
    <name type="scientific">Arthrobacter crusticola</name>
    <dbReference type="NCBI Taxonomy" id="2547960"/>
    <lineage>
        <taxon>Bacteria</taxon>
        <taxon>Bacillati</taxon>
        <taxon>Actinomycetota</taxon>
        <taxon>Actinomycetes</taxon>
        <taxon>Micrococcales</taxon>
        <taxon>Micrococcaceae</taxon>
        <taxon>Arthrobacter</taxon>
    </lineage>
</organism>
<reference evidence="3 4" key="1">
    <citation type="submission" date="2019-03" db="EMBL/GenBank/DDBJ databases">
        <title>Arthrobacter sp. nov., an bacterium isolated from biocrust in Mu Us Desert.</title>
        <authorList>
            <person name="Lixiong L."/>
        </authorList>
    </citation>
    <scope>NUCLEOTIDE SEQUENCE [LARGE SCALE GENOMIC DNA]</scope>
    <source>
        <strain evidence="3 4">SLN-3</strain>
    </source>
</reference>
<evidence type="ECO:0000313" key="4">
    <source>
        <dbReference type="Proteomes" id="UP000295411"/>
    </source>
</evidence>
<comment type="caution">
    <text evidence="3">The sequence shown here is derived from an EMBL/GenBank/DDBJ whole genome shotgun (WGS) entry which is preliminary data.</text>
</comment>
<sequence length="120" mass="13469">MDRFERSLPDVLDIIEDLTKQMVKLSMEASVQDSTGPVGRLLFNALPIVPEFESDLIRAHTRLQVTKAKGRPRGQQPKPKSFKEPTSCPCIGHAITEIAEPFKVARPTVYPIRQQTPYAP</sequence>
<feature type="region of interest" description="Disordered" evidence="1">
    <location>
        <begin position="63"/>
        <end position="87"/>
    </location>
</feature>
<accession>A0A4R5TW18</accession>
<protein>
    <submittedName>
        <fullName evidence="3">Recombinase family protein</fullName>
    </submittedName>
</protein>
<dbReference type="Proteomes" id="UP000295411">
    <property type="component" value="Unassembled WGS sequence"/>
</dbReference>
<evidence type="ECO:0000313" key="3">
    <source>
        <dbReference type="EMBL" id="TDK25313.1"/>
    </source>
</evidence>
<dbReference type="InterPro" id="IPR036162">
    <property type="entry name" value="Resolvase-like_N_sf"/>
</dbReference>
<dbReference type="SUPFAM" id="SSF53041">
    <property type="entry name" value="Resolvase-like"/>
    <property type="match status" value="1"/>
</dbReference>
<dbReference type="Pfam" id="PF00239">
    <property type="entry name" value="Resolvase"/>
    <property type="match status" value="1"/>
</dbReference>
<dbReference type="Gene3D" id="3.40.50.1390">
    <property type="entry name" value="Resolvase, N-terminal catalytic domain"/>
    <property type="match status" value="1"/>
</dbReference>
<dbReference type="GO" id="GO:0003677">
    <property type="term" value="F:DNA binding"/>
    <property type="evidence" value="ECO:0007669"/>
    <property type="project" value="InterPro"/>
</dbReference>
<gene>
    <name evidence="3" type="ORF">E2F48_08520</name>
</gene>
<dbReference type="GO" id="GO:0000150">
    <property type="term" value="F:DNA strand exchange activity"/>
    <property type="evidence" value="ECO:0007669"/>
    <property type="project" value="InterPro"/>
</dbReference>
<evidence type="ECO:0000259" key="2">
    <source>
        <dbReference type="PROSITE" id="PS51736"/>
    </source>
</evidence>
<dbReference type="AlphaFoldDB" id="A0A4R5TW18"/>
<proteinExistence type="predicted"/>
<dbReference type="OrthoDB" id="3621759at2"/>